<dbReference type="GO" id="GO:0009297">
    <property type="term" value="P:pilus assembly"/>
    <property type="evidence" value="ECO:0007669"/>
    <property type="project" value="InterPro"/>
</dbReference>
<protein>
    <submittedName>
        <fullName evidence="2">Pilus assembly protein PapC</fullName>
    </submittedName>
</protein>
<feature type="chain" id="PRO_5002135559" evidence="1">
    <location>
        <begin position="31"/>
        <end position="817"/>
    </location>
</feature>
<dbReference type="Gene3D" id="2.60.40.3110">
    <property type="match status" value="1"/>
</dbReference>
<organism evidence="2 3">
    <name type="scientific">Pseudoalteromonas luteoviolacea</name>
    <dbReference type="NCBI Taxonomy" id="43657"/>
    <lineage>
        <taxon>Bacteria</taxon>
        <taxon>Pseudomonadati</taxon>
        <taxon>Pseudomonadota</taxon>
        <taxon>Gammaproteobacteria</taxon>
        <taxon>Alteromonadales</taxon>
        <taxon>Pseudoalteromonadaceae</taxon>
        <taxon>Pseudoalteromonas</taxon>
    </lineage>
</organism>
<reference evidence="2 3" key="1">
    <citation type="submission" date="2014-12" db="EMBL/GenBank/DDBJ databases">
        <title>Draft Genome Sequence of Pseudoalteromonas luteoviolacea HI1.</title>
        <authorList>
            <person name="Asahina A.Y."/>
            <person name="Hadfield M.G."/>
        </authorList>
    </citation>
    <scope>NUCLEOTIDE SEQUENCE [LARGE SCALE GENOMIC DNA]</scope>
    <source>
        <strain evidence="2 3">HI1</strain>
    </source>
</reference>
<dbReference type="OrthoDB" id="499138at2"/>
<keyword evidence="1" id="KW-0732">Signal</keyword>
<dbReference type="InterPro" id="IPR000015">
    <property type="entry name" value="Fimb_usher"/>
</dbReference>
<accession>A0A0C1MNJ1</accession>
<name>A0A0C1MNJ1_9GAMM</name>
<proteinExistence type="predicted"/>
<evidence type="ECO:0000313" key="2">
    <source>
        <dbReference type="EMBL" id="KID56068.1"/>
    </source>
</evidence>
<dbReference type="EMBL" id="JWIC01000007">
    <property type="protein sequence ID" value="KID56068.1"/>
    <property type="molecule type" value="Genomic_DNA"/>
</dbReference>
<gene>
    <name evidence="2" type="ORF">JF50_17365</name>
</gene>
<comment type="caution">
    <text evidence="2">The sequence shown here is derived from an EMBL/GenBank/DDBJ whole genome shotgun (WGS) entry which is preliminary data.</text>
</comment>
<dbReference type="Proteomes" id="UP000031327">
    <property type="component" value="Unassembled WGS sequence"/>
</dbReference>
<dbReference type="Pfam" id="PF00577">
    <property type="entry name" value="Usher"/>
    <property type="match status" value="1"/>
</dbReference>
<feature type="signal peptide" evidence="1">
    <location>
        <begin position="1"/>
        <end position="30"/>
    </location>
</feature>
<evidence type="ECO:0000256" key="1">
    <source>
        <dbReference type="SAM" id="SignalP"/>
    </source>
</evidence>
<dbReference type="PANTHER" id="PTHR30451">
    <property type="entry name" value="OUTER MEMBRANE USHER PROTEIN"/>
    <property type="match status" value="1"/>
</dbReference>
<dbReference type="GO" id="GO:0009279">
    <property type="term" value="C:cell outer membrane"/>
    <property type="evidence" value="ECO:0007669"/>
    <property type="project" value="TreeGrafter"/>
</dbReference>
<evidence type="ECO:0000313" key="3">
    <source>
        <dbReference type="Proteomes" id="UP000031327"/>
    </source>
</evidence>
<dbReference type="GO" id="GO:0015473">
    <property type="term" value="F:fimbrial usher porin activity"/>
    <property type="evidence" value="ECO:0007669"/>
    <property type="project" value="InterPro"/>
</dbReference>
<sequence>MSKLGATIRPIKKKCVLFTLLLLWATRVFATTFEMDFPVRLNVAEVGQISAATDGFELKSISASEFKKQLHSVLSQNVIDWLTRQGETPISPEEFAAQGIELKLQAQDLTIEMSLSEAAMATDNLSYGRQTHFEQPKGEAYWAMLNNLNLNHERFNNHNDHRSQFEWLMNANVGGGDGVNMRSSLFWENGSRRETKVYRGETALYYDQPDKPLRITLGDTSINSTGHLSSAQLAGFSIEKAYSKLQPQRRITPGNSQQFVLPRMAILEVYINDFLISRIRVKAGRYDLSDLPLTSGENNIRVIATYPNGEQEEFNFTTHYNARLLAKGLSDYTLSVGYLSSFEERRFEYDDDLLVSGSYEYGLSDHFTFGFNGAVHPRGHVIGSLATINSPVGNISIRYSQSEVDNTTGSIYSIETEHSVFGDGNVGSPNLRIGYEISHNFTNTPWLEFNTINNRNRAFVDYSFFINEHIDLNFNAARAKDENNLTTDNVSTELNLRYEDIRMRIGYNFSDSEDERFISDNKLFLTFTWNYDSRKTNHRTRAQYNSRTKVSSASYAKTNYNFVNDYGYQVLAEQGDDFRQEQLEASYTSSFMRTDISASNYSRYGIGSESSASVNLSTSLGVADGHIGLSATTTAPFAVITKHKTLNDANVLVNVDRNGRAQSKPSSQVGSLIDLGSGYSKAQLNIDVPDAPLGYDWGPGMYVKVGGAATGHHIQIGSDLSYTVIGKFADNSGTAIAMQRGRIVKRQTDIDADNQPQSWPFFTNRTGRFVIEGISTGQYLVELGDMTGLINISGTEQRFVRVGTITLQAAQPKGGTE</sequence>
<dbReference type="PANTHER" id="PTHR30451:SF5">
    <property type="entry name" value="SLR0019 PROTEIN"/>
    <property type="match status" value="1"/>
</dbReference>
<dbReference type="AlphaFoldDB" id="A0A0C1MNJ1"/>